<dbReference type="Gene3D" id="3.40.1350.10">
    <property type="match status" value="1"/>
</dbReference>
<dbReference type="CDD" id="cd20736">
    <property type="entry name" value="PoNe_Nuclease"/>
    <property type="match status" value="1"/>
</dbReference>
<name>A0A7X2MW21_9CLOT</name>
<dbReference type="NCBIfam" id="NF009150">
    <property type="entry name" value="PRK12497.1-3"/>
    <property type="match status" value="1"/>
</dbReference>
<dbReference type="InterPro" id="IPR011856">
    <property type="entry name" value="tRNA_endonuc-like_dom_sf"/>
</dbReference>
<evidence type="ECO:0000313" key="4">
    <source>
        <dbReference type="Proteomes" id="UP000460287"/>
    </source>
</evidence>
<gene>
    <name evidence="3" type="ORF">FYJ33_01615</name>
</gene>
<dbReference type="GO" id="GO:0003676">
    <property type="term" value="F:nucleic acid binding"/>
    <property type="evidence" value="ECO:0007669"/>
    <property type="project" value="InterPro"/>
</dbReference>
<dbReference type="SUPFAM" id="SSF52980">
    <property type="entry name" value="Restriction endonuclease-like"/>
    <property type="match status" value="1"/>
</dbReference>
<dbReference type="Proteomes" id="UP000460287">
    <property type="component" value="Unassembled WGS sequence"/>
</dbReference>
<dbReference type="AlphaFoldDB" id="A0A7X2MW21"/>
<dbReference type="EMBL" id="VULX01000001">
    <property type="protein sequence ID" value="MSR90143.1"/>
    <property type="molecule type" value="Genomic_DNA"/>
</dbReference>
<keyword evidence="4" id="KW-1185">Reference proteome</keyword>
<dbReference type="InterPro" id="IPR011335">
    <property type="entry name" value="Restrct_endonuc-II-like"/>
</dbReference>
<evidence type="ECO:0000256" key="2">
    <source>
        <dbReference type="HAMAP-Rule" id="MF_00048"/>
    </source>
</evidence>
<dbReference type="InterPro" id="IPR003509">
    <property type="entry name" value="UPF0102_YraN-like"/>
</dbReference>
<protein>
    <recommendedName>
        <fullName evidence="2">UPF0102 protein FYJ33_01615</fullName>
    </recommendedName>
</protein>
<dbReference type="PANTHER" id="PTHR34039">
    <property type="entry name" value="UPF0102 PROTEIN YRAN"/>
    <property type="match status" value="1"/>
</dbReference>
<sequence length="119" mass="14331">MKKYNKDIGNYGEIIAKNFLIRHHYKILCCNYRCPFGEIDIICLKDNIISFVEVKSRCYLKFGNPFDAITNSKKNRIRNICRWYISKNMIKNYNFRFDVISIIFLDDNTYDIKFLENAF</sequence>
<evidence type="ECO:0000256" key="1">
    <source>
        <dbReference type="ARBA" id="ARBA00006738"/>
    </source>
</evidence>
<organism evidence="3 4">
    <name type="scientific">Inconstantimicrobium porci</name>
    <dbReference type="NCBI Taxonomy" id="2652291"/>
    <lineage>
        <taxon>Bacteria</taxon>
        <taxon>Bacillati</taxon>
        <taxon>Bacillota</taxon>
        <taxon>Clostridia</taxon>
        <taxon>Eubacteriales</taxon>
        <taxon>Clostridiaceae</taxon>
        <taxon>Inconstantimicrobium</taxon>
    </lineage>
</organism>
<reference evidence="3 4" key="1">
    <citation type="submission" date="2019-08" db="EMBL/GenBank/DDBJ databases">
        <title>In-depth cultivation of the pig gut microbiome towards novel bacterial diversity and tailored functional studies.</title>
        <authorList>
            <person name="Wylensek D."/>
            <person name="Hitch T.C.A."/>
            <person name="Clavel T."/>
        </authorList>
    </citation>
    <scope>NUCLEOTIDE SEQUENCE [LARGE SCALE GENOMIC DNA]</scope>
    <source>
        <strain evidence="3 4">WCA-383-APC-5B</strain>
    </source>
</reference>
<dbReference type="PANTHER" id="PTHR34039:SF1">
    <property type="entry name" value="UPF0102 PROTEIN YRAN"/>
    <property type="match status" value="1"/>
</dbReference>
<comment type="similarity">
    <text evidence="1 2">Belongs to the UPF0102 family.</text>
</comment>
<proteinExistence type="inferred from homology"/>
<dbReference type="Pfam" id="PF02021">
    <property type="entry name" value="UPF0102"/>
    <property type="match status" value="1"/>
</dbReference>
<dbReference type="HAMAP" id="MF_00048">
    <property type="entry name" value="UPF0102"/>
    <property type="match status" value="1"/>
</dbReference>
<comment type="caution">
    <text evidence="3">The sequence shown here is derived from an EMBL/GenBank/DDBJ whole genome shotgun (WGS) entry which is preliminary data.</text>
</comment>
<accession>A0A7X2MW21</accession>
<dbReference type="RefSeq" id="WP_277644449.1">
    <property type="nucleotide sequence ID" value="NZ_JAQXTV010000232.1"/>
</dbReference>
<evidence type="ECO:0000313" key="3">
    <source>
        <dbReference type="EMBL" id="MSR90143.1"/>
    </source>
</evidence>